<dbReference type="EMBL" id="VXRY01000045">
    <property type="protein sequence ID" value="MXY32685.1"/>
    <property type="molecule type" value="Genomic_DNA"/>
</dbReference>
<dbReference type="Gene3D" id="3.40.50.2020">
    <property type="match status" value="1"/>
</dbReference>
<protein>
    <recommendedName>
        <fullName evidence="3">ComF family protein</fullName>
    </recommendedName>
</protein>
<name>A0A6B0XWI9_9RHOB</name>
<dbReference type="PANTHER" id="PTHR47505:SF1">
    <property type="entry name" value="DNA UTILIZATION PROTEIN YHGH"/>
    <property type="match status" value="1"/>
</dbReference>
<dbReference type="SUPFAM" id="SSF53271">
    <property type="entry name" value="PRTase-like"/>
    <property type="match status" value="1"/>
</dbReference>
<evidence type="ECO:0008006" key="3">
    <source>
        <dbReference type="Google" id="ProtNLM"/>
    </source>
</evidence>
<gene>
    <name evidence="2" type="ORF">F4Y60_01055</name>
</gene>
<evidence type="ECO:0000256" key="1">
    <source>
        <dbReference type="ARBA" id="ARBA00008007"/>
    </source>
</evidence>
<comment type="caution">
    <text evidence="2">The sequence shown here is derived from an EMBL/GenBank/DDBJ whole genome shotgun (WGS) entry which is preliminary data.</text>
</comment>
<dbReference type="AlphaFoldDB" id="A0A6B0XWI9"/>
<proteinExistence type="inferred from homology"/>
<evidence type="ECO:0000313" key="2">
    <source>
        <dbReference type="EMBL" id="MXY32685.1"/>
    </source>
</evidence>
<reference evidence="2" key="1">
    <citation type="submission" date="2019-09" db="EMBL/GenBank/DDBJ databases">
        <title>Characterisation of the sponge microbiome using genome-centric metagenomics.</title>
        <authorList>
            <person name="Engelberts J.P."/>
            <person name="Robbins S.J."/>
            <person name="De Goeij J.M."/>
            <person name="Aranda M."/>
            <person name="Bell S.C."/>
            <person name="Webster N.S."/>
        </authorList>
    </citation>
    <scope>NUCLEOTIDE SEQUENCE</scope>
    <source>
        <strain evidence="2">SB0664_bin_43</strain>
    </source>
</reference>
<dbReference type="CDD" id="cd06223">
    <property type="entry name" value="PRTases_typeI"/>
    <property type="match status" value="1"/>
</dbReference>
<comment type="similarity">
    <text evidence="1">Belongs to the ComF/GntX family.</text>
</comment>
<organism evidence="2">
    <name type="scientific">Boseongicola sp. SB0664_bin_43</name>
    <dbReference type="NCBI Taxonomy" id="2604844"/>
    <lineage>
        <taxon>Bacteria</taxon>
        <taxon>Pseudomonadati</taxon>
        <taxon>Pseudomonadota</taxon>
        <taxon>Alphaproteobacteria</taxon>
        <taxon>Rhodobacterales</taxon>
        <taxon>Paracoccaceae</taxon>
        <taxon>Boseongicola</taxon>
    </lineage>
</organism>
<accession>A0A6B0XWI9</accession>
<sequence length="334" mass="38314">MQDRRLQLGWRHYIDVVEKGWECWVYFHGPHKFENGVYAKGIVDGIHPDAAEVSLRVQEYQADAPITPPKLSERIAAVVATRYRQVFLWPDDWTVAPLCEPVACADRQCGDCKTWKAMPLIGLEDWIAPRRLQRFKYEAVVAAHWIVPRRCYETHIDQKIRDLTRRFTEFKLGEMAYAYPFALSIFEQLRRRELLEFDYVVPIPLSPDKAKNKEKHRTRELAGQLGRLLAVRVCEMLDLSESISKRRMMAAGFTTAQFEERYREALTAKVPVDAGRILLVDDVMTRGSTAAQAIRVLRERRPEAEIVVATAGQMIVKEAVADDSGFKSNSGECS</sequence>
<dbReference type="InterPro" id="IPR000836">
    <property type="entry name" value="PRTase_dom"/>
</dbReference>
<dbReference type="InterPro" id="IPR051910">
    <property type="entry name" value="ComF/GntX_DNA_util-trans"/>
</dbReference>
<dbReference type="PANTHER" id="PTHR47505">
    <property type="entry name" value="DNA UTILIZATION PROTEIN YHGH"/>
    <property type="match status" value="1"/>
</dbReference>
<dbReference type="InterPro" id="IPR029057">
    <property type="entry name" value="PRTase-like"/>
</dbReference>